<dbReference type="EC" id="6.1.1.20" evidence="5"/>
<evidence type="ECO:0000256" key="11">
    <source>
        <dbReference type="ARBA" id="ARBA00022840"/>
    </source>
</evidence>
<dbReference type="PROSITE" id="PS50862">
    <property type="entry name" value="AA_TRNA_LIGASE_II"/>
    <property type="match status" value="1"/>
</dbReference>
<keyword evidence="9" id="KW-0479">Metal-binding</keyword>
<dbReference type="HAMAP" id="MF_00281">
    <property type="entry name" value="Phe_tRNA_synth_alpha1"/>
    <property type="match status" value="1"/>
</dbReference>
<evidence type="ECO:0000256" key="13">
    <source>
        <dbReference type="ARBA" id="ARBA00022917"/>
    </source>
</evidence>
<keyword evidence="11" id="KW-0067">ATP-binding</keyword>
<keyword evidence="10" id="KW-0547">Nucleotide-binding</keyword>
<dbReference type="EMBL" id="SNRY01000267">
    <property type="protein sequence ID" value="KAA6343501.1"/>
    <property type="molecule type" value="Genomic_DNA"/>
</dbReference>
<evidence type="ECO:0000256" key="6">
    <source>
        <dbReference type="ARBA" id="ARBA00015409"/>
    </source>
</evidence>
<dbReference type="GO" id="GO:0005524">
    <property type="term" value="F:ATP binding"/>
    <property type="evidence" value="ECO:0007669"/>
    <property type="project" value="UniProtKB-KW"/>
</dbReference>
<keyword evidence="7" id="KW-0963">Cytoplasm</keyword>
<evidence type="ECO:0000256" key="2">
    <source>
        <dbReference type="ARBA" id="ARBA00004496"/>
    </source>
</evidence>
<comment type="subcellular location">
    <subcellularLocation>
        <location evidence="2">Cytoplasm</location>
    </subcellularLocation>
</comment>
<comment type="catalytic activity">
    <reaction evidence="16">
        <text>tRNA(Phe) + L-phenylalanine + ATP = L-phenylalanyl-tRNA(Phe) + AMP + diphosphate + H(+)</text>
        <dbReference type="Rhea" id="RHEA:19413"/>
        <dbReference type="Rhea" id="RHEA-COMP:9668"/>
        <dbReference type="Rhea" id="RHEA-COMP:9699"/>
        <dbReference type="ChEBI" id="CHEBI:15378"/>
        <dbReference type="ChEBI" id="CHEBI:30616"/>
        <dbReference type="ChEBI" id="CHEBI:33019"/>
        <dbReference type="ChEBI" id="CHEBI:58095"/>
        <dbReference type="ChEBI" id="CHEBI:78442"/>
        <dbReference type="ChEBI" id="CHEBI:78531"/>
        <dbReference type="ChEBI" id="CHEBI:456215"/>
        <dbReference type="EC" id="6.1.1.20"/>
    </reaction>
</comment>
<dbReference type="InterPro" id="IPR022911">
    <property type="entry name" value="Phe_tRNA_ligase_alpha1_bac"/>
</dbReference>
<dbReference type="Gene3D" id="3.30.930.10">
    <property type="entry name" value="Bira Bifunctional Protein, Domain 2"/>
    <property type="match status" value="1"/>
</dbReference>
<dbReference type="Pfam" id="PF02912">
    <property type="entry name" value="Phe_tRNA-synt_N"/>
    <property type="match status" value="1"/>
</dbReference>
<sequence length="339" mass="38851">MISKIEQFLKEIETITAASVEDIETFRIKYLGKKGIINDLMTDFRNVANEQKKEVGIRLNELKTKAQEKLSVLKEVFESQADDNNNEIDLTRSAYPVKLGARHPITIVRNEAIDIFGHLGFNIAEGPEIEDDWHVFSSLNFAEDHPARDMQDTFFIESHPDIVLRTHTSSVQTRVMETTQPPIRIICPGRVYRNEAISYRAHCFFHQIEALYVDKNVSFTDLKQVLLSFAKEMFGNDTKIRLRPSYFPFTEPSAEMDISCNICGGKGCPFCKHTGWVEILGCGMVDPNVLEANRIDSRIYSGYALGMGIERIANLKYQVKDLRMFSENDVRFLKQFIMC</sequence>
<evidence type="ECO:0000256" key="9">
    <source>
        <dbReference type="ARBA" id="ARBA00022723"/>
    </source>
</evidence>
<accession>A0A5J4SE16</accession>
<evidence type="ECO:0000256" key="15">
    <source>
        <dbReference type="ARBA" id="ARBA00030612"/>
    </source>
</evidence>
<dbReference type="SUPFAM" id="SSF55681">
    <property type="entry name" value="Class II aaRS and biotin synthetases"/>
    <property type="match status" value="1"/>
</dbReference>
<evidence type="ECO:0000256" key="10">
    <source>
        <dbReference type="ARBA" id="ARBA00022741"/>
    </source>
</evidence>
<protein>
    <recommendedName>
        <fullName evidence="6">Phenylalanine--tRNA ligase alpha subunit</fullName>
        <ecNumber evidence="5">6.1.1.20</ecNumber>
    </recommendedName>
    <alternativeName>
        <fullName evidence="15">Phenylalanyl-tRNA synthetase alpha subunit</fullName>
    </alternativeName>
</protein>
<dbReference type="InterPro" id="IPR045864">
    <property type="entry name" value="aa-tRNA-synth_II/BPL/LPL"/>
</dbReference>
<dbReference type="GO" id="GO:0005737">
    <property type="term" value="C:cytoplasm"/>
    <property type="evidence" value="ECO:0007669"/>
    <property type="project" value="UniProtKB-SubCell"/>
</dbReference>
<dbReference type="GO" id="GO:0006432">
    <property type="term" value="P:phenylalanyl-tRNA aminoacylation"/>
    <property type="evidence" value="ECO:0007669"/>
    <property type="project" value="InterPro"/>
</dbReference>
<dbReference type="Pfam" id="PF01409">
    <property type="entry name" value="tRNA-synt_2d"/>
    <property type="match status" value="1"/>
</dbReference>
<dbReference type="InterPro" id="IPR010978">
    <property type="entry name" value="tRNA-bd_arm"/>
</dbReference>
<evidence type="ECO:0000256" key="1">
    <source>
        <dbReference type="ARBA" id="ARBA00001946"/>
    </source>
</evidence>
<dbReference type="PANTHER" id="PTHR11538">
    <property type="entry name" value="PHENYLALANYL-TRNA SYNTHETASE"/>
    <property type="match status" value="1"/>
</dbReference>
<dbReference type="AlphaFoldDB" id="A0A5J4SE16"/>
<comment type="caution">
    <text evidence="18">The sequence shown here is derived from an EMBL/GenBank/DDBJ whole genome shotgun (WGS) entry which is preliminary data.</text>
</comment>
<dbReference type="PANTHER" id="PTHR11538:SF41">
    <property type="entry name" value="PHENYLALANINE--TRNA LIGASE, MITOCHONDRIAL"/>
    <property type="match status" value="1"/>
</dbReference>
<dbReference type="InterPro" id="IPR004529">
    <property type="entry name" value="Phe-tRNA-synth_IIc_asu"/>
</dbReference>
<comment type="similarity">
    <text evidence="3">Belongs to the class-II aminoacyl-tRNA synthetase family. Phe-tRNA synthetase alpha subunit type 1 subfamily.</text>
</comment>
<dbReference type="InterPro" id="IPR004188">
    <property type="entry name" value="Phe-tRNA_ligase_II_N"/>
</dbReference>
<name>A0A5J4SE16_9ZZZZ</name>
<keyword evidence="12" id="KW-0460">Magnesium</keyword>
<evidence type="ECO:0000256" key="4">
    <source>
        <dbReference type="ARBA" id="ARBA00011209"/>
    </source>
</evidence>
<evidence type="ECO:0000256" key="12">
    <source>
        <dbReference type="ARBA" id="ARBA00022842"/>
    </source>
</evidence>
<evidence type="ECO:0000313" key="18">
    <source>
        <dbReference type="EMBL" id="KAA6343501.1"/>
    </source>
</evidence>
<reference evidence="18" key="1">
    <citation type="submission" date="2019-03" db="EMBL/GenBank/DDBJ databases">
        <title>Single cell metagenomics reveals metabolic interactions within the superorganism composed of flagellate Streblomastix strix and complex community of Bacteroidetes bacteria on its surface.</title>
        <authorList>
            <person name="Treitli S.C."/>
            <person name="Kolisko M."/>
            <person name="Husnik F."/>
            <person name="Keeling P."/>
            <person name="Hampl V."/>
        </authorList>
    </citation>
    <scope>NUCLEOTIDE SEQUENCE</scope>
    <source>
        <strain evidence="18">STM</strain>
    </source>
</reference>
<dbReference type="GO" id="GO:0004826">
    <property type="term" value="F:phenylalanine-tRNA ligase activity"/>
    <property type="evidence" value="ECO:0007669"/>
    <property type="project" value="UniProtKB-EC"/>
</dbReference>
<organism evidence="18">
    <name type="scientific">termite gut metagenome</name>
    <dbReference type="NCBI Taxonomy" id="433724"/>
    <lineage>
        <taxon>unclassified sequences</taxon>
        <taxon>metagenomes</taxon>
        <taxon>organismal metagenomes</taxon>
    </lineage>
</organism>
<dbReference type="SUPFAM" id="SSF46589">
    <property type="entry name" value="tRNA-binding arm"/>
    <property type="match status" value="1"/>
</dbReference>
<keyword evidence="8 18" id="KW-0436">Ligase</keyword>
<evidence type="ECO:0000259" key="17">
    <source>
        <dbReference type="PROSITE" id="PS50862"/>
    </source>
</evidence>
<dbReference type="CDD" id="cd00496">
    <property type="entry name" value="PheRS_alpha_core"/>
    <property type="match status" value="1"/>
</dbReference>
<dbReference type="NCBIfam" id="TIGR00468">
    <property type="entry name" value="pheS"/>
    <property type="match status" value="1"/>
</dbReference>
<evidence type="ECO:0000256" key="16">
    <source>
        <dbReference type="ARBA" id="ARBA00049255"/>
    </source>
</evidence>
<dbReference type="InterPro" id="IPR006195">
    <property type="entry name" value="aa-tRNA-synth_II"/>
</dbReference>
<proteinExistence type="inferred from homology"/>
<feature type="domain" description="Aminoacyl-transfer RNA synthetases class-II family profile" evidence="17">
    <location>
        <begin position="114"/>
        <end position="335"/>
    </location>
</feature>
<comment type="subunit">
    <text evidence="4">Tetramer of two alpha and two beta subunits.</text>
</comment>
<evidence type="ECO:0000256" key="7">
    <source>
        <dbReference type="ARBA" id="ARBA00022490"/>
    </source>
</evidence>
<dbReference type="GO" id="GO:0046872">
    <property type="term" value="F:metal ion binding"/>
    <property type="evidence" value="ECO:0007669"/>
    <property type="project" value="UniProtKB-KW"/>
</dbReference>
<keyword evidence="13" id="KW-0648">Protein biosynthesis</keyword>
<evidence type="ECO:0000256" key="8">
    <source>
        <dbReference type="ARBA" id="ARBA00022598"/>
    </source>
</evidence>
<dbReference type="FunFam" id="3.30.930.10:FF:000003">
    <property type="entry name" value="Phenylalanine--tRNA ligase alpha subunit"/>
    <property type="match status" value="1"/>
</dbReference>
<evidence type="ECO:0000256" key="14">
    <source>
        <dbReference type="ARBA" id="ARBA00023146"/>
    </source>
</evidence>
<evidence type="ECO:0000256" key="5">
    <source>
        <dbReference type="ARBA" id="ARBA00012814"/>
    </source>
</evidence>
<comment type="cofactor">
    <cofactor evidence="1">
        <name>Mg(2+)</name>
        <dbReference type="ChEBI" id="CHEBI:18420"/>
    </cofactor>
</comment>
<evidence type="ECO:0000256" key="3">
    <source>
        <dbReference type="ARBA" id="ARBA00010207"/>
    </source>
</evidence>
<dbReference type="GO" id="GO:0000049">
    <property type="term" value="F:tRNA binding"/>
    <property type="evidence" value="ECO:0007669"/>
    <property type="project" value="InterPro"/>
</dbReference>
<keyword evidence="14" id="KW-0030">Aminoacyl-tRNA synthetase</keyword>
<gene>
    <name evidence="18" type="ORF">EZS27_008826</name>
</gene>
<dbReference type="InterPro" id="IPR002319">
    <property type="entry name" value="Phenylalanyl-tRNA_Synthase"/>
</dbReference>